<dbReference type="Proteomes" id="UP000092634">
    <property type="component" value="Unassembled WGS sequence"/>
</dbReference>
<protein>
    <submittedName>
        <fullName evidence="1">Uncharacterized protein</fullName>
    </submittedName>
</protein>
<accession>A0A1E8PRG5</accession>
<organism evidence="1 2">
    <name type="scientific">Janthinobacterium lividum</name>
    <dbReference type="NCBI Taxonomy" id="29581"/>
    <lineage>
        <taxon>Bacteria</taxon>
        <taxon>Pseudomonadati</taxon>
        <taxon>Pseudomonadota</taxon>
        <taxon>Betaproteobacteria</taxon>
        <taxon>Burkholderiales</taxon>
        <taxon>Oxalobacteraceae</taxon>
        <taxon>Janthinobacterium</taxon>
    </lineage>
</organism>
<sequence>MQTATSARQHLEAGQFDDMARAYATLRATMGTLHTKQFEGERSRLPGLPTLVAHSLRECEALALAWGGAGMRLPSR</sequence>
<gene>
    <name evidence="1" type="ORF">BA896_008065</name>
</gene>
<name>A0A1E8PRG5_9BURK</name>
<proteinExistence type="predicted"/>
<dbReference type="AlphaFoldDB" id="A0A1E8PRG5"/>
<evidence type="ECO:0000313" key="1">
    <source>
        <dbReference type="EMBL" id="OFJ48866.1"/>
    </source>
</evidence>
<evidence type="ECO:0000313" key="2">
    <source>
        <dbReference type="Proteomes" id="UP000092634"/>
    </source>
</evidence>
<dbReference type="EMBL" id="MAQB02000001">
    <property type="protein sequence ID" value="OFJ48866.1"/>
    <property type="molecule type" value="Genomic_DNA"/>
</dbReference>
<reference evidence="1 2" key="1">
    <citation type="submission" date="2016-10" db="EMBL/GenBank/DDBJ databases">
        <title>Updated version of Genome Assembly of Janthinobacterium lividum ERGS5:01.</title>
        <authorList>
            <person name="Kumar R."/>
            <person name="Acharya V."/>
            <person name="Singh D."/>
        </authorList>
    </citation>
    <scope>NUCLEOTIDE SEQUENCE [LARGE SCALE GENOMIC DNA]</scope>
    <source>
        <strain evidence="1 2">ERGS5:01</strain>
    </source>
</reference>
<comment type="caution">
    <text evidence="1">The sequence shown here is derived from an EMBL/GenBank/DDBJ whole genome shotgun (WGS) entry which is preliminary data.</text>
</comment>